<proteinExistence type="predicted"/>
<dbReference type="EMBL" id="CP030862">
    <property type="protein sequence ID" value="AXE24337.1"/>
    <property type="molecule type" value="Genomic_DNA"/>
</dbReference>
<dbReference type="AlphaFoldDB" id="A0A344U0B6"/>
<protein>
    <recommendedName>
        <fullName evidence="4">Secreted protein</fullName>
    </recommendedName>
</protein>
<dbReference type="RefSeq" id="WP_114055520.1">
    <property type="nucleotide sequence ID" value="NZ_CP030862.1"/>
</dbReference>
<name>A0A344U0B6_9ACTN</name>
<keyword evidence="1" id="KW-0732">Signal</keyword>
<dbReference type="KEGG" id="sgz:C0216_13510"/>
<feature type="signal peptide" evidence="1">
    <location>
        <begin position="1"/>
        <end position="36"/>
    </location>
</feature>
<dbReference type="Proteomes" id="UP000252004">
    <property type="component" value="Chromosome"/>
</dbReference>
<evidence type="ECO:0000313" key="3">
    <source>
        <dbReference type="Proteomes" id="UP000252004"/>
    </source>
</evidence>
<gene>
    <name evidence="2" type="ORF">C0216_13510</name>
</gene>
<reference evidence="2 3" key="1">
    <citation type="submission" date="2018-01" db="EMBL/GenBank/DDBJ databases">
        <title>Draft genome Sequence of streptomyces globosus LZH-48.</title>
        <authorList>
            <person name="Ran K."/>
            <person name="Li Z."/>
            <person name="Wei S."/>
            <person name="Dong R."/>
        </authorList>
    </citation>
    <scope>NUCLEOTIDE SEQUENCE [LARGE SCALE GENOMIC DNA]</scope>
    <source>
        <strain evidence="2 3">LZH-48</strain>
    </source>
</reference>
<accession>A0A344U0B6</accession>
<evidence type="ECO:0000313" key="2">
    <source>
        <dbReference type="EMBL" id="AXE24337.1"/>
    </source>
</evidence>
<feature type="chain" id="PRO_5016765468" description="Secreted protein" evidence="1">
    <location>
        <begin position="37"/>
        <end position="122"/>
    </location>
</feature>
<dbReference type="OrthoDB" id="4229828at2"/>
<sequence>MPFPRGPITARPARSLVRACAPAPLLLLAAGAPALAAAGQPDFQYVGRDDRVHGLTAPEGCVEARGGGARGVTNNTSGTAYLYPRPGCAGTPVEVLRPGAGGQITPYFDSVRFDVTATAQRP</sequence>
<evidence type="ECO:0008006" key="4">
    <source>
        <dbReference type="Google" id="ProtNLM"/>
    </source>
</evidence>
<organism evidence="2 3">
    <name type="scientific">Streptomyces globosus</name>
    <dbReference type="NCBI Taxonomy" id="68209"/>
    <lineage>
        <taxon>Bacteria</taxon>
        <taxon>Bacillati</taxon>
        <taxon>Actinomycetota</taxon>
        <taxon>Actinomycetes</taxon>
        <taxon>Kitasatosporales</taxon>
        <taxon>Streptomycetaceae</taxon>
        <taxon>Streptomyces</taxon>
    </lineage>
</organism>
<evidence type="ECO:0000256" key="1">
    <source>
        <dbReference type="SAM" id="SignalP"/>
    </source>
</evidence>
<keyword evidence="3" id="KW-1185">Reference proteome</keyword>